<dbReference type="EMBL" id="JXYQ01000075">
    <property type="protein sequence ID" value="KJA09019.1"/>
    <property type="molecule type" value="Genomic_DNA"/>
</dbReference>
<organism evidence="1 2">
    <name type="scientific">Acidovorax temperans</name>
    <dbReference type="NCBI Taxonomy" id="80878"/>
    <lineage>
        <taxon>Bacteria</taxon>
        <taxon>Pseudomonadati</taxon>
        <taxon>Pseudomonadota</taxon>
        <taxon>Betaproteobacteria</taxon>
        <taxon>Burkholderiales</taxon>
        <taxon>Comamonadaceae</taxon>
        <taxon>Acidovorax</taxon>
    </lineage>
</organism>
<evidence type="ECO:0000313" key="1">
    <source>
        <dbReference type="EMBL" id="KJA09019.1"/>
    </source>
</evidence>
<dbReference type="Proteomes" id="UP000032566">
    <property type="component" value="Unassembled WGS sequence"/>
</dbReference>
<sequence length="95" mass="10416">MAWFTLAKMALSLMDFPTPGLTSRLLEPTLGKASWQQRTRSGCRTAMPPPGSARTMWNETKFTKLTGCRYPIVQGPFDNGSSSVRQLSAASNFGD</sequence>
<name>A0A0D7K4T4_9BURK</name>
<accession>A0A0D7K4T4</accession>
<gene>
    <name evidence="1" type="ORF">RP29_18735</name>
</gene>
<reference evidence="1 2" key="1">
    <citation type="submission" date="2014-12" db="EMBL/GenBank/DDBJ databases">
        <title>Isolation of bacteria from lake water.</title>
        <authorList>
            <person name="Sheng K.-Y."/>
            <person name="Chin P.-S."/>
            <person name="Chan K.-G."/>
            <person name="Tan G.S."/>
        </authorList>
    </citation>
    <scope>NUCLEOTIDE SEQUENCE [LARGE SCALE GENOMIC DNA]</scope>
    <source>
        <strain evidence="1 2">KY4</strain>
    </source>
</reference>
<evidence type="ECO:0000313" key="2">
    <source>
        <dbReference type="Proteomes" id="UP000032566"/>
    </source>
</evidence>
<dbReference type="AlphaFoldDB" id="A0A0D7K4T4"/>
<dbReference type="PATRIC" id="fig|80878.5.peg.3717"/>
<protein>
    <submittedName>
        <fullName evidence="1">Uncharacterized protein</fullName>
    </submittedName>
</protein>
<keyword evidence="2" id="KW-1185">Reference proteome</keyword>
<comment type="caution">
    <text evidence="1">The sequence shown here is derived from an EMBL/GenBank/DDBJ whole genome shotgun (WGS) entry which is preliminary data.</text>
</comment>
<proteinExistence type="predicted"/>